<proteinExistence type="inferred from homology"/>
<dbReference type="Gene3D" id="1.20.1510.10">
    <property type="entry name" value="Cation efflux protein transmembrane domain"/>
    <property type="match status" value="1"/>
</dbReference>
<dbReference type="Proteomes" id="UP001501508">
    <property type="component" value="Unassembled WGS sequence"/>
</dbReference>
<dbReference type="InterPro" id="IPR050291">
    <property type="entry name" value="CDF_Transporter"/>
</dbReference>
<dbReference type="Gene3D" id="3.30.70.1350">
    <property type="entry name" value="Cation efflux protein, cytoplasmic domain"/>
    <property type="match status" value="1"/>
</dbReference>
<dbReference type="SUPFAM" id="SSF161111">
    <property type="entry name" value="Cation efflux protein transmembrane domain-like"/>
    <property type="match status" value="1"/>
</dbReference>
<gene>
    <name evidence="10" type="ORF">GCM10023091_04330</name>
</gene>
<keyword evidence="3" id="KW-0813">Transport</keyword>
<keyword evidence="5 7" id="KW-1133">Transmembrane helix</keyword>
<evidence type="ECO:0000256" key="2">
    <source>
        <dbReference type="ARBA" id="ARBA00008114"/>
    </source>
</evidence>
<feature type="transmembrane region" description="Helical" evidence="7">
    <location>
        <begin position="109"/>
        <end position="127"/>
    </location>
</feature>
<dbReference type="InterPro" id="IPR027469">
    <property type="entry name" value="Cation_efflux_TMD_sf"/>
</dbReference>
<dbReference type="InterPro" id="IPR036837">
    <property type="entry name" value="Cation_efflux_CTD_sf"/>
</dbReference>
<feature type="transmembrane region" description="Helical" evidence="7">
    <location>
        <begin position="34"/>
        <end position="58"/>
    </location>
</feature>
<feature type="transmembrane region" description="Helical" evidence="7">
    <location>
        <begin position="79"/>
        <end position="97"/>
    </location>
</feature>
<name>A0ABP8LM52_9BACT</name>
<dbReference type="PANTHER" id="PTHR43840:SF15">
    <property type="entry name" value="MITOCHONDRIAL METAL TRANSPORTER 1-RELATED"/>
    <property type="match status" value="1"/>
</dbReference>
<dbReference type="PANTHER" id="PTHR43840">
    <property type="entry name" value="MITOCHONDRIAL METAL TRANSPORTER 1-RELATED"/>
    <property type="match status" value="1"/>
</dbReference>
<reference evidence="11" key="1">
    <citation type="journal article" date="2019" name="Int. J. Syst. Evol. Microbiol.">
        <title>The Global Catalogue of Microorganisms (GCM) 10K type strain sequencing project: providing services to taxonomists for standard genome sequencing and annotation.</title>
        <authorList>
            <consortium name="The Broad Institute Genomics Platform"/>
            <consortium name="The Broad Institute Genome Sequencing Center for Infectious Disease"/>
            <person name="Wu L."/>
            <person name="Ma J."/>
        </authorList>
    </citation>
    <scope>NUCLEOTIDE SEQUENCE [LARGE SCALE GENOMIC DNA]</scope>
    <source>
        <strain evidence="11">JCM 31920</strain>
    </source>
</reference>
<keyword evidence="6 7" id="KW-0472">Membrane</keyword>
<protein>
    <submittedName>
        <fullName evidence="10">Cation diffusion facilitator family transporter</fullName>
    </submittedName>
</protein>
<dbReference type="InterPro" id="IPR058533">
    <property type="entry name" value="Cation_efflux_TM"/>
</dbReference>
<feature type="domain" description="Cation efflux protein transmembrane" evidence="8">
    <location>
        <begin position="12"/>
        <end position="206"/>
    </location>
</feature>
<dbReference type="RefSeq" id="WP_345026375.1">
    <property type="nucleotide sequence ID" value="NZ_BAABEY010000002.1"/>
</dbReference>
<organism evidence="10 11">
    <name type="scientific">Ravibacter arvi</name>
    <dbReference type="NCBI Taxonomy" id="2051041"/>
    <lineage>
        <taxon>Bacteria</taxon>
        <taxon>Pseudomonadati</taxon>
        <taxon>Bacteroidota</taxon>
        <taxon>Cytophagia</taxon>
        <taxon>Cytophagales</taxon>
        <taxon>Spirosomataceae</taxon>
        <taxon>Ravibacter</taxon>
    </lineage>
</organism>
<dbReference type="InterPro" id="IPR002524">
    <property type="entry name" value="Cation_efflux"/>
</dbReference>
<dbReference type="NCBIfam" id="TIGR01297">
    <property type="entry name" value="CDF"/>
    <property type="match status" value="1"/>
</dbReference>
<evidence type="ECO:0000313" key="11">
    <source>
        <dbReference type="Proteomes" id="UP001501508"/>
    </source>
</evidence>
<keyword evidence="11" id="KW-1185">Reference proteome</keyword>
<keyword evidence="4 7" id="KW-0812">Transmembrane</keyword>
<comment type="similarity">
    <text evidence="2">Belongs to the cation diffusion facilitator (CDF) transporter (TC 2.A.4) family.</text>
</comment>
<accession>A0ABP8LM52</accession>
<evidence type="ECO:0000256" key="4">
    <source>
        <dbReference type="ARBA" id="ARBA00022692"/>
    </source>
</evidence>
<dbReference type="SUPFAM" id="SSF160240">
    <property type="entry name" value="Cation efflux protein cytoplasmic domain-like"/>
    <property type="match status" value="1"/>
</dbReference>
<evidence type="ECO:0000256" key="3">
    <source>
        <dbReference type="ARBA" id="ARBA00022448"/>
    </source>
</evidence>
<evidence type="ECO:0000259" key="9">
    <source>
        <dbReference type="Pfam" id="PF16916"/>
    </source>
</evidence>
<evidence type="ECO:0000256" key="6">
    <source>
        <dbReference type="ARBA" id="ARBA00023136"/>
    </source>
</evidence>
<evidence type="ECO:0000256" key="1">
    <source>
        <dbReference type="ARBA" id="ARBA00004141"/>
    </source>
</evidence>
<dbReference type="Pfam" id="PF16916">
    <property type="entry name" value="ZT_dimer"/>
    <property type="match status" value="1"/>
</dbReference>
<evidence type="ECO:0000256" key="7">
    <source>
        <dbReference type="SAM" id="Phobius"/>
    </source>
</evidence>
<dbReference type="Pfam" id="PF01545">
    <property type="entry name" value="Cation_efflux"/>
    <property type="match status" value="1"/>
</dbReference>
<evidence type="ECO:0000313" key="10">
    <source>
        <dbReference type="EMBL" id="GAA4432362.1"/>
    </source>
</evidence>
<dbReference type="InterPro" id="IPR027470">
    <property type="entry name" value="Cation_efflux_CTD"/>
</dbReference>
<evidence type="ECO:0000256" key="5">
    <source>
        <dbReference type="ARBA" id="ARBA00022989"/>
    </source>
</evidence>
<feature type="domain" description="Cation efflux protein cytoplasmic" evidence="9">
    <location>
        <begin position="212"/>
        <end position="287"/>
    </location>
</feature>
<comment type="subcellular location">
    <subcellularLocation>
        <location evidence="1">Membrane</location>
        <topology evidence="1">Multi-pass membrane protein</topology>
    </subcellularLocation>
</comment>
<dbReference type="EMBL" id="BAABEY010000002">
    <property type="protein sequence ID" value="GAA4432362.1"/>
    <property type="molecule type" value="Genomic_DNA"/>
</dbReference>
<evidence type="ECO:0000259" key="8">
    <source>
        <dbReference type="Pfam" id="PF01545"/>
    </source>
</evidence>
<sequence>MSQKKTAIQTVYFSIAGSFGLALAKGITGVLGNSFALIADAIESTSDVFSSVLVLLGLKYAHRDADDNHPYGHGRIEPLVTFAVVAFLVVSAAIIAHEAVQNIGTPHELPASWTLWILGIIIGWKEISYQWVMRRGKETHSSALKADAWHHRSDAITSVAAFAGIAIANVMGEGWEAADDWAALLAAVAILYNCYRIFRPALGELMDEQVYDDLVDEIRLVADTVPGVLGTEKCYVRKSGMFFYVDLHAIVDGELTVSEGHFLAHTLSDTLKEKIPNIGNVLVHVEPKDYTRVDF</sequence>
<comment type="caution">
    <text evidence="10">The sequence shown here is derived from an EMBL/GenBank/DDBJ whole genome shotgun (WGS) entry which is preliminary data.</text>
</comment>